<evidence type="ECO:0000259" key="1">
    <source>
        <dbReference type="Pfam" id="PF08398"/>
    </source>
</evidence>
<accession>A0A1I0G1R0</accession>
<evidence type="ECO:0000313" key="2">
    <source>
        <dbReference type="EMBL" id="SET64612.1"/>
    </source>
</evidence>
<name>A0A1I0G1R0_9BACI</name>
<dbReference type="Pfam" id="PF08398">
    <property type="entry name" value="Phospholip_A2_4"/>
    <property type="match status" value="1"/>
</dbReference>
<dbReference type="InterPro" id="IPR013607">
    <property type="entry name" value="Phospholipase_A2-like"/>
</dbReference>
<proteinExistence type="predicted"/>
<reference evidence="2 3" key="1">
    <citation type="submission" date="2016-10" db="EMBL/GenBank/DDBJ databases">
        <authorList>
            <person name="de Groot N.N."/>
        </authorList>
    </citation>
    <scope>NUCLEOTIDE SEQUENCE [LARGE SCALE GENOMIC DNA]</scope>
    <source>
        <strain evidence="2 3">IBRC-M 10780</strain>
    </source>
</reference>
<sequence length="79" mass="9063">MPCLPGYRYCGPRCSGPGAPLNQLDVFCIQHDACYRQGTPRRICDDIFLNQLYPYTIRRDRLGRDASIMYRAISYKQGG</sequence>
<organism evidence="2 3">
    <name type="scientific">Oceanobacillus limi</name>
    <dbReference type="NCBI Taxonomy" id="930131"/>
    <lineage>
        <taxon>Bacteria</taxon>
        <taxon>Bacillati</taxon>
        <taxon>Bacillota</taxon>
        <taxon>Bacilli</taxon>
        <taxon>Bacillales</taxon>
        <taxon>Bacillaceae</taxon>
        <taxon>Oceanobacillus</taxon>
    </lineage>
</organism>
<evidence type="ECO:0000313" key="3">
    <source>
        <dbReference type="Proteomes" id="UP000198618"/>
    </source>
</evidence>
<keyword evidence="3" id="KW-1185">Reference proteome</keyword>
<dbReference type="GO" id="GO:0050482">
    <property type="term" value="P:arachidonate secretion"/>
    <property type="evidence" value="ECO:0007669"/>
    <property type="project" value="InterPro"/>
</dbReference>
<dbReference type="Proteomes" id="UP000198618">
    <property type="component" value="Unassembled WGS sequence"/>
</dbReference>
<dbReference type="STRING" id="930131.SAMN05216389_11855"/>
<dbReference type="OrthoDB" id="5125543at2"/>
<dbReference type="EMBL" id="FOHE01000018">
    <property type="protein sequence ID" value="SET64612.1"/>
    <property type="molecule type" value="Genomic_DNA"/>
</dbReference>
<protein>
    <recommendedName>
        <fullName evidence="1">Phospholipase A2-like domain-containing protein</fullName>
    </recommendedName>
</protein>
<dbReference type="AlphaFoldDB" id="A0A1I0G1R0"/>
<dbReference type="Gene3D" id="1.20.90.10">
    <property type="entry name" value="Phospholipase A2 domain"/>
    <property type="match status" value="1"/>
</dbReference>
<dbReference type="GO" id="GO:0004623">
    <property type="term" value="F:phospholipase A2 activity"/>
    <property type="evidence" value="ECO:0007669"/>
    <property type="project" value="InterPro"/>
</dbReference>
<feature type="domain" description="Phospholipase A2-like" evidence="1">
    <location>
        <begin position="4"/>
        <end position="37"/>
    </location>
</feature>
<gene>
    <name evidence="2" type="ORF">SAMN05216389_11855</name>
</gene>
<dbReference type="GO" id="GO:0006644">
    <property type="term" value="P:phospholipid metabolic process"/>
    <property type="evidence" value="ECO:0007669"/>
    <property type="project" value="InterPro"/>
</dbReference>
<dbReference type="RefSeq" id="WP_090871730.1">
    <property type="nucleotide sequence ID" value="NZ_FOHE01000018.1"/>
</dbReference>
<dbReference type="InterPro" id="IPR036444">
    <property type="entry name" value="PLipase_A2_dom_sf"/>
</dbReference>
<dbReference type="GO" id="GO:0005198">
    <property type="term" value="F:structural molecule activity"/>
    <property type="evidence" value="ECO:0007669"/>
    <property type="project" value="InterPro"/>
</dbReference>
<dbReference type="SUPFAM" id="SSF48619">
    <property type="entry name" value="Phospholipase A2, PLA2"/>
    <property type="match status" value="1"/>
</dbReference>